<feature type="chain" id="PRO_5034485015" description="PIG-L family deacetylase" evidence="1">
    <location>
        <begin position="26"/>
        <end position="348"/>
    </location>
</feature>
<organism evidence="2 3">
    <name type="scientific">Methylogaea oryzae</name>
    <dbReference type="NCBI Taxonomy" id="1295382"/>
    <lineage>
        <taxon>Bacteria</taxon>
        <taxon>Pseudomonadati</taxon>
        <taxon>Pseudomonadota</taxon>
        <taxon>Gammaproteobacteria</taxon>
        <taxon>Methylococcales</taxon>
        <taxon>Methylococcaceae</taxon>
        <taxon>Methylogaea</taxon>
    </lineage>
</organism>
<gene>
    <name evidence="2" type="ORF">MoryE10_26430</name>
</gene>
<keyword evidence="1" id="KW-0732">Signal</keyword>
<dbReference type="KEGG" id="moz:MoryE10_26430"/>
<reference evidence="2" key="1">
    <citation type="submission" date="2019-06" db="EMBL/GenBank/DDBJ databases">
        <title>Complete genome sequence of Methylogaea oryzae strain JCM16910.</title>
        <authorList>
            <person name="Asakawa S."/>
        </authorList>
    </citation>
    <scope>NUCLEOTIDE SEQUENCE</scope>
    <source>
        <strain evidence="2">E10</strain>
    </source>
</reference>
<dbReference type="PANTHER" id="PTHR12993">
    <property type="entry name" value="N-ACETYLGLUCOSAMINYL-PHOSPHATIDYLINOSITOL DE-N-ACETYLASE-RELATED"/>
    <property type="match status" value="1"/>
</dbReference>
<keyword evidence="3" id="KW-1185">Reference proteome</keyword>
<feature type="signal peptide" evidence="1">
    <location>
        <begin position="1"/>
        <end position="25"/>
    </location>
</feature>
<evidence type="ECO:0000313" key="2">
    <source>
        <dbReference type="EMBL" id="BBL72037.1"/>
    </source>
</evidence>
<dbReference type="InterPro" id="IPR003737">
    <property type="entry name" value="GlcNAc_PI_deacetylase-related"/>
</dbReference>
<dbReference type="EMBL" id="AP019782">
    <property type="protein sequence ID" value="BBL72037.1"/>
    <property type="molecule type" value="Genomic_DNA"/>
</dbReference>
<sequence length="348" mass="38559">MSTPTFVASLLAALWLLSAAAGARAGVPPPLELGQGERVLVLAPHPDDETLSAAGLMHQVLQRQGSARVVIVTAGDAYVEGVERDTGKRHPHAADFLKYGETRLEEARRAVQVLGEGAVRLDLLGFSDGALYPMLVSHWRRVHPEKSEFTGFDHVPYPEAEDEGMVQDGEDLRRQLLAILRDTDPTLIVFPDVMENDSDHAALGMFALLAISDWLSMPGHPPPQPRLLAYLIHWQNHWPPGSSADRPVDLSSQPLYLPDDLPLRGHRRACLPLGALDKELKWDALARYATQQRVMGAFLAAFVRGTECFSVLKSRDSRGIKNVIKQWQHVRKAFDSHPLRRRTIGAAR</sequence>
<dbReference type="RefSeq" id="WP_221047327.1">
    <property type="nucleotide sequence ID" value="NZ_AP019782.1"/>
</dbReference>
<proteinExistence type="predicted"/>
<name>A0A8D4VQV0_9GAMM</name>
<evidence type="ECO:0000256" key="1">
    <source>
        <dbReference type="SAM" id="SignalP"/>
    </source>
</evidence>
<dbReference type="AlphaFoldDB" id="A0A8D4VQV0"/>
<evidence type="ECO:0000313" key="3">
    <source>
        <dbReference type="Proteomes" id="UP000824988"/>
    </source>
</evidence>
<dbReference type="GO" id="GO:0016811">
    <property type="term" value="F:hydrolase activity, acting on carbon-nitrogen (but not peptide) bonds, in linear amides"/>
    <property type="evidence" value="ECO:0007669"/>
    <property type="project" value="TreeGrafter"/>
</dbReference>
<dbReference type="Pfam" id="PF02585">
    <property type="entry name" value="PIG-L"/>
    <property type="match status" value="1"/>
</dbReference>
<protein>
    <recommendedName>
        <fullName evidence="4">PIG-L family deacetylase</fullName>
    </recommendedName>
</protein>
<evidence type="ECO:0008006" key="4">
    <source>
        <dbReference type="Google" id="ProtNLM"/>
    </source>
</evidence>
<accession>A0A8D4VQV0</accession>
<dbReference type="PANTHER" id="PTHR12993:SF29">
    <property type="entry name" value="BLR3841 PROTEIN"/>
    <property type="match status" value="1"/>
</dbReference>
<dbReference type="Proteomes" id="UP000824988">
    <property type="component" value="Chromosome"/>
</dbReference>